<dbReference type="PANTHER" id="PTHR10696:SF56">
    <property type="entry name" value="TAUD_TFDA-LIKE DOMAIN-CONTAINING PROTEIN"/>
    <property type="match status" value="1"/>
</dbReference>
<dbReference type="InterPro" id="IPR050411">
    <property type="entry name" value="AlphaKG_dependent_hydroxylases"/>
</dbReference>
<evidence type="ECO:0000256" key="3">
    <source>
        <dbReference type="ARBA" id="ARBA00023194"/>
    </source>
</evidence>
<dbReference type="InterPro" id="IPR003819">
    <property type="entry name" value="TauD/TfdA-like"/>
</dbReference>
<protein>
    <submittedName>
        <fullName evidence="5">TauD/TfdA family dioxygenase</fullName>
        <ecNumber evidence="5">1.14.11.-</ecNumber>
    </submittedName>
</protein>
<dbReference type="GO" id="GO:0051213">
    <property type="term" value="F:dioxygenase activity"/>
    <property type="evidence" value="ECO:0007669"/>
    <property type="project" value="UniProtKB-KW"/>
</dbReference>
<comment type="cofactor">
    <cofactor evidence="1">
        <name>Fe(2+)</name>
        <dbReference type="ChEBI" id="CHEBI:29033"/>
    </cofactor>
</comment>
<dbReference type="KEGG" id="hbq:QI031_09535"/>
<dbReference type="EC" id="1.14.11.-" evidence="5"/>
<keyword evidence="6" id="KW-1185">Reference proteome</keyword>
<evidence type="ECO:0000259" key="4">
    <source>
        <dbReference type="Pfam" id="PF02668"/>
    </source>
</evidence>
<accession>A0AAJ6NWD6</accession>
<feature type="domain" description="TauD/TfdA-like" evidence="4">
    <location>
        <begin position="42"/>
        <end position="318"/>
    </location>
</feature>
<dbReference type="GO" id="GO:0017000">
    <property type="term" value="P:antibiotic biosynthetic process"/>
    <property type="evidence" value="ECO:0007669"/>
    <property type="project" value="UniProtKB-KW"/>
</dbReference>
<evidence type="ECO:0000313" key="5">
    <source>
        <dbReference type="EMBL" id="WGV27699.1"/>
    </source>
</evidence>
<evidence type="ECO:0000313" key="6">
    <source>
        <dbReference type="Proteomes" id="UP001223520"/>
    </source>
</evidence>
<name>A0AAJ6NWD6_9CYAN</name>
<organism evidence="5 6">
    <name type="scientific">Halotia branconii CENA392</name>
    <dbReference type="NCBI Taxonomy" id="1539056"/>
    <lineage>
        <taxon>Bacteria</taxon>
        <taxon>Bacillati</taxon>
        <taxon>Cyanobacteriota</taxon>
        <taxon>Cyanophyceae</taxon>
        <taxon>Nostocales</taxon>
        <taxon>Nodulariaceae</taxon>
        <taxon>Halotia</taxon>
    </lineage>
</organism>
<keyword evidence="5" id="KW-0223">Dioxygenase</keyword>
<dbReference type="AlphaFoldDB" id="A0AAJ6NWD6"/>
<dbReference type="RefSeq" id="WP_281484939.1">
    <property type="nucleotide sequence ID" value="NZ_CP124543.1"/>
</dbReference>
<dbReference type="Proteomes" id="UP001223520">
    <property type="component" value="Chromosome"/>
</dbReference>
<gene>
    <name evidence="5" type="ORF">QI031_09535</name>
</gene>
<dbReference type="InterPro" id="IPR042098">
    <property type="entry name" value="TauD-like_sf"/>
</dbReference>
<dbReference type="EMBL" id="CP124543">
    <property type="protein sequence ID" value="WGV27699.1"/>
    <property type="molecule type" value="Genomic_DNA"/>
</dbReference>
<sequence length="329" mass="38230">MIVKLNPVVELSTSCQYGRSFELTASINFNQDLLITMNICTKPISESLGKQIINADNKSILEIDQEKIIGIFKTYGVLLFRGFTTDTNIFREFSNLFSKDFINYAGGAFNRRVINGDNTLLSVNDYQFGIKLHGEMYYQKNMPLMLWFYCANPALEKGETTVCDGRQFFAQLSPDTRNIFAKNQLKFVVQMTKEEWQKKYKIEDFQEFQKICKSNYTNLKRYDDDSVCIEYICPAVISSRCGNHQVFINSILPTMQLNPQVLRFEDDSEIPAEVMTELNEIAERLTTEVAWRKGDILMIDNTRIMHGRRDFTDEKRDIYIRLCSPAFSY</sequence>
<keyword evidence="2 5" id="KW-0560">Oxidoreductase</keyword>
<reference evidence="5 6" key="1">
    <citation type="journal article" date="2023" name="Limnol Oceanogr Lett">
        <title>Environmental adaptations by the intertidal Antarctic cyanobacterium Halotia branconii CENA392 as revealed using long-read genome sequencing.</title>
        <authorList>
            <person name="Dextro R.B."/>
            <person name="Delbaje E."/>
            <person name="Freitas P.N.N."/>
            <person name="Geraldes V."/>
            <person name="Pinto E."/>
            <person name="Long P.F."/>
            <person name="Fiore M.F."/>
        </authorList>
    </citation>
    <scope>NUCLEOTIDE SEQUENCE [LARGE SCALE GENOMIC DNA]</scope>
    <source>
        <strain evidence="5 6">CENA392</strain>
    </source>
</reference>
<dbReference type="SUPFAM" id="SSF51197">
    <property type="entry name" value="Clavaminate synthase-like"/>
    <property type="match status" value="1"/>
</dbReference>
<evidence type="ECO:0000256" key="2">
    <source>
        <dbReference type="ARBA" id="ARBA00023002"/>
    </source>
</evidence>
<evidence type="ECO:0000256" key="1">
    <source>
        <dbReference type="ARBA" id="ARBA00001954"/>
    </source>
</evidence>
<dbReference type="Gene3D" id="3.60.130.10">
    <property type="entry name" value="Clavaminate synthase-like"/>
    <property type="match status" value="1"/>
</dbReference>
<dbReference type="Pfam" id="PF02668">
    <property type="entry name" value="TauD"/>
    <property type="match status" value="1"/>
</dbReference>
<keyword evidence="3" id="KW-0045">Antibiotic biosynthesis</keyword>
<dbReference type="PANTHER" id="PTHR10696">
    <property type="entry name" value="GAMMA-BUTYROBETAINE HYDROXYLASE-RELATED"/>
    <property type="match status" value="1"/>
</dbReference>
<proteinExistence type="predicted"/>